<dbReference type="EMBL" id="FJOG01000029">
    <property type="protein sequence ID" value="CZR65205.1"/>
    <property type="molecule type" value="Genomic_DNA"/>
</dbReference>
<evidence type="ECO:0000313" key="2">
    <source>
        <dbReference type="Proteomes" id="UP000184330"/>
    </source>
</evidence>
<dbReference type="Proteomes" id="UP000184330">
    <property type="component" value="Unassembled WGS sequence"/>
</dbReference>
<reference evidence="1 2" key="1">
    <citation type="submission" date="2016-03" db="EMBL/GenBank/DDBJ databases">
        <authorList>
            <person name="Ploux O."/>
        </authorList>
    </citation>
    <scope>NUCLEOTIDE SEQUENCE [LARGE SCALE GENOMIC DNA]</scope>
    <source>
        <strain evidence="1 2">UAMH 11012</strain>
    </source>
</reference>
<organism evidence="1 2">
    <name type="scientific">Phialocephala subalpina</name>
    <dbReference type="NCBI Taxonomy" id="576137"/>
    <lineage>
        <taxon>Eukaryota</taxon>
        <taxon>Fungi</taxon>
        <taxon>Dikarya</taxon>
        <taxon>Ascomycota</taxon>
        <taxon>Pezizomycotina</taxon>
        <taxon>Leotiomycetes</taxon>
        <taxon>Helotiales</taxon>
        <taxon>Mollisiaceae</taxon>
        <taxon>Phialocephala</taxon>
        <taxon>Phialocephala fortinii species complex</taxon>
    </lineage>
</organism>
<keyword evidence="2" id="KW-1185">Reference proteome</keyword>
<evidence type="ECO:0000313" key="1">
    <source>
        <dbReference type="EMBL" id="CZR65205.1"/>
    </source>
</evidence>
<protein>
    <submittedName>
        <fullName evidence="1">Uncharacterized protein</fullName>
    </submittedName>
</protein>
<proteinExistence type="predicted"/>
<gene>
    <name evidence="1" type="ORF">PAC_15105</name>
</gene>
<dbReference type="OrthoDB" id="10427011at2759"/>
<sequence length="130" mass="14546">MHSLTSHTTFDDEGCQYVNLTALVSDHPAAIESRQTQPIDLHQFQRDADGEIPCYTCPLHQCTIRFTDDTCDVSRVTLFSSLRKAVGGTVVNMRAGQTILDSILPYTVDIDWPTVVTIGDTYRLGERTRL</sequence>
<dbReference type="AlphaFoldDB" id="A0A1L7XJH9"/>
<name>A0A1L7XJH9_9HELO</name>
<accession>A0A1L7XJH9</accession>